<keyword evidence="2" id="KW-1185">Reference proteome</keyword>
<protein>
    <submittedName>
        <fullName evidence="1">Uncharacterized protein</fullName>
    </submittedName>
</protein>
<sequence>MSYRITTYSALQAHLSAANTAVMLCRANIGRLPLSSQERDAAIDRIRKQIGELETLILELEGPGGKLAAPFIRTRVRKASPPRRTSTLSDNRT</sequence>
<dbReference type="RefSeq" id="WP_188717040.1">
    <property type="nucleotide sequence ID" value="NZ_BMIV01000027.1"/>
</dbReference>
<evidence type="ECO:0000313" key="1">
    <source>
        <dbReference type="EMBL" id="GGF80303.1"/>
    </source>
</evidence>
<dbReference type="EMBL" id="BMIV01000027">
    <property type="protein sequence ID" value="GGF80303.1"/>
    <property type="molecule type" value="Genomic_DNA"/>
</dbReference>
<evidence type="ECO:0000313" key="2">
    <source>
        <dbReference type="Proteomes" id="UP000640509"/>
    </source>
</evidence>
<reference evidence="2" key="1">
    <citation type="journal article" date="2019" name="Int. J. Syst. Evol. Microbiol.">
        <title>The Global Catalogue of Microorganisms (GCM) 10K type strain sequencing project: providing services to taxonomists for standard genome sequencing and annotation.</title>
        <authorList>
            <consortium name="The Broad Institute Genomics Platform"/>
            <consortium name="The Broad Institute Genome Sequencing Center for Infectious Disease"/>
            <person name="Wu L."/>
            <person name="Ma J."/>
        </authorList>
    </citation>
    <scope>NUCLEOTIDE SEQUENCE [LARGE SCALE GENOMIC DNA]</scope>
    <source>
        <strain evidence="2">CGMCC 1.15419</strain>
    </source>
</reference>
<dbReference type="Proteomes" id="UP000640509">
    <property type="component" value="Unassembled WGS sequence"/>
</dbReference>
<comment type="caution">
    <text evidence="1">The sequence shown here is derived from an EMBL/GenBank/DDBJ whole genome shotgun (WGS) entry which is preliminary data.</text>
</comment>
<organism evidence="1 2">
    <name type="scientific">Paracoccus acridae</name>
    <dbReference type="NCBI Taxonomy" id="1795310"/>
    <lineage>
        <taxon>Bacteria</taxon>
        <taxon>Pseudomonadati</taxon>
        <taxon>Pseudomonadota</taxon>
        <taxon>Alphaproteobacteria</taxon>
        <taxon>Rhodobacterales</taxon>
        <taxon>Paracoccaceae</taxon>
        <taxon>Paracoccus</taxon>
    </lineage>
</organism>
<name>A0ABQ1VM42_9RHOB</name>
<accession>A0ABQ1VM42</accession>
<proteinExistence type="predicted"/>
<gene>
    <name evidence="1" type="ORF">GCM10011402_36170</name>
</gene>